<dbReference type="EMBL" id="MPPL01000001">
    <property type="protein sequence ID" value="OKS88901.1"/>
    <property type="molecule type" value="Genomic_DNA"/>
</dbReference>
<dbReference type="GO" id="GO:0016491">
    <property type="term" value="F:oxidoreductase activity"/>
    <property type="evidence" value="ECO:0007669"/>
    <property type="project" value="UniProtKB-KW"/>
</dbReference>
<dbReference type="InterPro" id="IPR002347">
    <property type="entry name" value="SDR_fam"/>
</dbReference>
<dbReference type="STRING" id="1302689.RG47T_4379"/>
<dbReference type="NCBIfam" id="NF009466">
    <property type="entry name" value="PRK12826.1-2"/>
    <property type="match status" value="1"/>
</dbReference>
<dbReference type="Gene3D" id="3.40.50.720">
    <property type="entry name" value="NAD(P)-binding Rossmann-like Domain"/>
    <property type="match status" value="1"/>
</dbReference>
<reference evidence="3 4" key="1">
    <citation type="submission" date="2016-11" db="EMBL/GenBank/DDBJ databases">
        <title>Whole Genome Sequencing of Mucilaginibacter polytrichastri RG4-7(T) isolated from the moss sample.</title>
        <authorList>
            <person name="Li Y."/>
        </authorList>
    </citation>
    <scope>NUCLEOTIDE SEQUENCE [LARGE SCALE GENOMIC DNA]</scope>
    <source>
        <strain evidence="3 4">RG4-7</strain>
    </source>
</reference>
<keyword evidence="4" id="KW-1185">Reference proteome</keyword>
<evidence type="ECO:0000256" key="1">
    <source>
        <dbReference type="ARBA" id="ARBA00006484"/>
    </source>
</evidence>
<dbReference type="PRINTS" id="PR00080">
    <property type="entry name" value="SDRFAMILY"/>
</dbReference>
<dbReference type="AlphaFoldDB" id="A0A1Q6A4F5"/>
<proteinExistence type="inferred from homology"/>
<sequence>MAALGYYVLINYKSNAAEAANTLQLIKAAGGDGMLLPFDVSAKEQVQQVLSGWIEANEDKPIEVLVNNAGIRDDSLLAWMTDEQWDGVMSTNLDSFFYTTRLVLNSMMMNRFGRIINVVSLSGIKGLPGQTNYSAAKAGVIGATKALAQEVGRQGITVNALAPGFIKTDMTEGLDEKELRNQIPVRRFGLPEEVAHAAAFLASAESGYITGQVLSINGGLYS</sequence>
<keyword evidence="2" id="KW-0560">Oxidoreductase</keyword>
<dbReference type="PANTHER" id="PTHR42879">
    <property type="entry name" value="3-OXOACYL-(ACYL-CARRIER-PROTEIN) REDUCTASE"/>
    <property type="match status" value="1"/>
</dbReference>
<dbReference type="InterPro" id="IPR050259">
    <property type="entry name" value="SDR"/>
</dbReference>
<evidence type="ECO:0000313" key="3">
    <source>
        <dbReference type="EMBL" id="OKS88901.1"/>
    </source>
</evidence>
<evidence type="ECO:0000256" key="2">
    <source>
        <dbReference type="ARBA" id="ARBA00023002"/>
    </source>
</evidence>
<dbReference type="InterPro" id="IPR036291">
    <property type="entry name" value="NAD(P)-bd_dom_sf"/>
</dbReference>
<dbReference type="PRINTS" id="PR00081">
    <property type="entry name" value="GDHRDH"/>
</dbReference>
<protein>
    <submittedName>
        <fullName evidence="3">3-oxoacyl-reductase FabG</fullName>
    </submittedName>
</protein>
<comment type="similarity">
    <text evidence="1">Belongs to the short-chain dehydrogenases/reductases (SDR) family.</text>
</comment>
<dbReference type="PANTHER" id="PTHR42879:SF2">
    <property type="entry name" value="3-OXOACYL-[ACYL-CARRIER-PROTEIN] REDUCTASE FABG"/>
    <property type="match status" value="1"/>
</dbReference>
<dbReference type="Pfam" id="PF13561">
    <property type="entry name" value="adh_short_C2"/>
    <property type="match status" value="1"/>
</dbReference>
<accession>A0A1Q6A4F5</accession>
<gene>
    <name evidence="3" type="ORF">RG47T_4379</name>
</gene>
<comment type="caution">
    <text evidence="3">The sequence shown here is derived from an EMBL/GenBank/DDBJ whole genome shotgun (WGS) entry which is preliminary data.</text>
</comment>
<evidence type="ECO:0000313" key="4">
    <source>
        <dbReference type="Proteomes" id="UP000186720"/>
    </source>
</evidence>
<dbReference type="FunFam" id="3.40.50.720:FF:000173">
    <property type="entry name" value="3-oxoacyl-[acyl-carrier protein] reductase"/>
    <property type="match status" value="1"/>
</dbReference>
<organism evidence="3 4">
    <name type="scientific">Mucilaginibacter polytrichastri</name>
    <dbReference type="NCBI Taxonomy" id="1302689"/>
    <lineage>
        <taxon>Bacteria</taxon>
        <taxon>Pseudomonadati</taxon>
        <taxon>Bacteroidota</taxon>
        <taxon>Sphingobacteriia</taxon>
        <taxon>Sphingobacteriales</taxon>
        <taxon>Sphingobacteriaceae</taxon>
        <taxon>Mucilaginibacter</taxon>
    </lineage>
</organism>
<dbReference type="Proteomes" id="UP000186720">
    <property type="component" value="Unassembled WGS sequence"/>
</dbReference>
<dbReference type="SUPFAM" id="SSF51735">
    <property type="entry name" value="NAD(P)-binding Rossmann-fold domains"/>
    <property type="match status" value="1"/>
</dbReference>
<name>A0A1Q6A4F5_9SPHI</name>